<dbReference type="GO" id="GO:0006874">
    <property type="term" value="P:intracellular calcium ion homeostasis"/>
    <property type="evidence" value="ECO:0007669"/>
    <property type="project" value="TreeGrafter"/>
</dbReference>
<dbReference type="InterPro" id="IPR004481">
    <property type="entry name" value="K/Na/Ca-exchanger"/>
</dbReference>
<feature type="transmembrane region" description="Helical" evidence="5">
    <location>
        <begin position="213"/>
        <end position="233"/>
    </location>
</feature>
<feature type="transmembrane region" description="Helical" evidence="5">
    <location>
        <begin position="239"/>
        <end position="255"/>
    </location>
</feature>
<keyword evidence="2 5" id="KW-0812">Transmembrane</keyword>
<evidence type="ECO:0000256" key="3">
    <source>
        <dbReference type="ARBA" id="ARBA00022989"/>
    </source>
</evidence>
<organism evidence="7">
    <name type="scientific">marine metagenome</name>
    <dbReference type="NCBI Taxonomy" id="408172"/>
    <lineage>
        <taxon>unclassified sequences</taxon>
        <taxon>metagenomes</taxon>
        <taxon>ecological metagenomes</taxon>
    </lineage>
</organism>
<dbReference type="Pfam" id="PF01699">
    <property type="entry name" value="Na_Ca_ex"/>
    <property type="match status" value="2"/>
</dbReference>
<feature type="transmembrane region" description="Helical" evidence="5">
    <location>
        <begin position="108"/>
        <end position="124"/>
    </location>
</feature>
<comment type="subcellular location">
    <subcellularLocation>
        <location evidence="1">Membrane</location>
        <topology evidence="1">Multi-pass membrane protein</topology>
    </subcellularLocation>
</comment>
<gene>
    <name evidence="7" type="ORF">METZ01_LOCUS168198</name>
</gene>
<feature type="transmembrane region" description="Helical" evidence="5">
    <location>
        <begin position="12"/>
        <end position="37"/>
    </location>
</feature>
<feature type="domain" description="Sodium/calcium exchanger membrane region" evidence="6">
    <location>
        <begin position="1"/>
        <end position="122"/>
    </location>
</feature>
<protein>
    <recommendedName>
        <fullName evidence="6">Sodium/calcium exchanger membrane region domain-containing protein</fullName>
    </recommendedName>
</protein>
<dbReference type="NCBIfam" id="TIGR00367">
    <property type="entry name" value="calcium/sodium antiporter"/>
    <property type="match status" value="1"/>
</dbReference>
<dbReference type="AlphaFoldDB" id="A0A382BNV7"/>
<feature type="domain" description="Sodium/calcium exchanger membrane region" evidence="6">
    <location>
        <begin position="144"/>
        <end position="284"/>
    </location>
</feature>
<evidence type="ECO:0000259" key="6">
    <source>
        <dbReference type="Pfam" id="PF01699"/>
    </source>
</evidence>
<reference evidence="7" key="1">
    <citation type="submission" date="2018-05" db="EMBL/GenBank/DDBJ databases">
        <authorList>
            <person name="Lanie J.A."/>
            <person name="Ng W.-L."/>
            <person name="Kazmierczak K.M."/>
            <person name="Andrzejewski T.M."/>
            <person name="Davidsen T.M."/>
            <person name="Wayne K.J."/>
            <person name="Tettelin H."/>
            <person name="Glass J.I."/>
            <person name="Rusch D."/>
            <person name="Podicherti R."/>
            <person name="Tsui H.-C.T."/>
            <person name="Winkler M.E."/>
        </authorList>
    </citation>
    <scope>NUCLEOTIDE SEQUENCE</scope>
</reference>
<evidence type="ECO:0000256" key="2">
    <source>
        <dbReference type="ARBA" id="ARBA00022692"/>
    </source>
</evidence>
<evidence type="ECO:0000256" key="1">
    <source>
        <dbReference type="ARBA" id="ARBA00004141"/>
    </source>
</evidence>
<keyword evidence="4 5" id="KW-0472">Membrane</keyword>
<evidence type="ECO:0000256" key="4">
    <source>
        <dbReference type="ARBA" id="ARBA00023136"/>
    </source>
</evidence>
<dbReference type="GO" id="GO:0005886">
    <property type="term" value="C:plasma membrane"/>
    <property type="evidence" value="ECO:0007669"/>
    <property type="project" value="TreeGrafter"/>
</dbReference>
<proteinExistence type="predicted"/>
<evidence type="ECO:0000313" key="7">
    <source>
        <dbReference type="EMBL" id="SVB15344.1"/>
    </source>
</evidence>
<dbReference type="EMBL" id="UINC01030636">
    <property type="protein sequence ID" value="SVB15344.1"/>
    <property type="molecule type" value="Genomic_DNA"/>
</dbReference>
<dbReference type="InterPro" id="IPR004837">
    <property type="entry name" value="NaCa_Exmemb"/>
</dbReference>
<feature type="transmembrane region" description="Helical" evidence="5">
    <location>
        <begin position="144"/>
        <end position="166"/>
    </location>
</feature>
<dbReference type="Gene3D" id="1.20.1420.30">
    <property type="entry name" value="NCX, central ion-binding region"/>
    <property type="match status" value="1"/>
</dbReference>
<dbReference type="PANTHER" id="PTHR10846:SF8">
    <property type="entry name" value="INNER MEMBRANE PROTEIN YRBG"/>
    <property type="match status" value="1"/>
</dbReference>
<dbReference type="InterPro" id="IPR044880">
    <property type="entry name" value="NCX_ion-bd_dom_sf"/>
</dbReference>
<keyword evidence="3 5" id="KW-1133">Transmembrane helix</keyword>
<accession>A0A382BNV7</accession>
<evidence type="ECO:0000256" key="5">
    <source>
        <dbReference type="SAM" id="Phobius"/>
    </source>
</evidence>
<dbReference type="GO" id="GO:0005262">
    <property type="term" value="F:calcium channel activity"/>
    <property type="evidence" value="ECO:0007669"/>
    <property type="project" value="TreeGrafter"/>
</dbReference>
<dbReference type="GO" id="GO:0008273">
    <property type="term" value="F:calcium, potassium:sodium antiporter activity"/>
    <property type="evidence" value="ECO:0007669"/>
    <property type="project" value="TreeGrafter"/>
</dbReference>
<sequence>MVKSSVHIASKLNISRFVIGLTIVAFGTSLPELGVSLKAALFNKSNIAIGNIIGSNITNVLLVLGISSMFNPILISFSKIKKDILIYLLVCVLLIFLLWNGILERWEGVLLFTGIIFYTIHSFITDKSHDEDFEDSFPTWHRTILLLVLGIILLYIGSESFIKGAIDFAKIIGVSDLIIGMSVVALGTSLPELVTSVFAAVKKEHSISVGNIIGSNLFNILSVLGLVSIITPLSVESSIFRFEIPIMIGAGILLIPISLRQRPISKVISLSMLFGYSLFICILFT</sequence>
<feature type="transmembrane region" description="Helical" evidence="5">
    <location>
        <begin position="267"/>
        <end position="284"/>
    </location>
</feature>
<feature type="transmembrane region" description="Helical" evidence="5">
    <location>
        <begin position="57"/>
        <end position="77"/>
    </location>
</feature>
<feature type="transmembrane region" description="Helical" evidence="5">
    <location>
        <begin position="178"/>
        <end position="201"/>
    </location>
</feature>
<feature type="transmembrane region" description="Helical" evidence="5">
    <location>
        <begin position="84"/>
        <end position="102"/>
    </location>
</feature>
<dbReference type="PANTHER" id="PTHR10846">
    <property type="entry name" value="SODIUM/POTASSIUM/CALCIUM EXCHANGER"/>
    <property type="match status" value="1"/>
</dbReference>
<name>A0A382BNV7_9ZZZZ</name>